<dbReference type="InterPro" id="IPR050539">
    <property type="entry name" value="ThrE_Dicarb/AminoAcid_Exp"/>
</dbReference>
<dbReference type="Proteomes" id="UP000190852">
    <property type="component" value="Unassembled WGS sequence"/>
</dbReference>
<evidence type="ECO:0000313" key="10">
    <source>
        <dbReference type="EMBL" id="SKB59296.1"/>
    </source>
</evidence>
<keyword evidence="6 8" id="KW-0472">Membrane</keyword>
<comment type="subcellular location">
    <subcellularLocation>
        <location evidence="1">Cell membrane</location>
        <topology evidence="1">Multi-pass membrane protein</topology>
    </subcellularLocation>
</comment>
<dbReference type="PANTHER" id="PTHR34390:SF1">
    <property type="entry name" value="SUCCINATE TRANSPORTER SUBUNIT YJJB-RELATED"/>
    <property type="match status" value="1"/>
</dbReference>
<keyword evidence="3" id="KW-0997">Cell inner membrane</keyword>
<keyword evidence="2" id="KW-1003">Cell membrane</keyword>
<feature type="transmembrane region" description="Helical" evidence="8">
    <location>
        <begin position="6"/>
        <end position="23"/>
    </location>
</feature>
<gene>
    <name evidence="10" type="ORF">SAMN05660349_01934</name>
</gene>
<evidence type="ECO:0000256" key="3">
    <source>
        <dbReference type="ARBA" id="ARBA00022519"/>
    </source>
</evidence>
<feature type="transmembrane region" description="Helical" evidence="8">
    <location>
        <begin position="87"/>
        <end position="110"/>
    </location>
</feature>
<proteinExistence type="inferred from homology"/>
<comment type="similarity">
    <text evidence="7">Belongs to the ThrE exporter (TC 2.A.79) family.</text>
</comment>
<evidence type="ECO:0000256" key="7">
    <source>
        <dbReference type="ARBA" id="ARBA00034125"/>
    </source>
</evidence>
<evidence type="ECO:0000259" key="9">
    <source>
        <dbReference type="Pfam" id="PF12821"/>
    </source>
</evidence>
<feature type="domain" description="Threonine/Serine exporter ThrE" evidence="9">
    <location>
        <begin position="10"/>
        <end position="149"/>
    </location>
</feature>
<dbReference type="GO" id="GO:0015744">
    <property type="term" value="P:succinate transport"/>
    <property type="evidence" value="ECO:0007669"/>
    <property type="project" value="TreeGrafter"/>
</dbReference>
<dbReference type="RefSeq" id="WP_079683451.1">
    <property type="nucleotide sequence ID" value="NZ_FUYQ01000012.1"/>
</dbReference>
<accession>A0A1T5CIX4</accession>
<evidence type="ECO:0000313" key="11">
    <source>
        <dbReference type="Proteomes" id="UP000190852"/>
    </source>
</evidence>
<evidence type="ECO:0000256" key="1">
    <source>
        <dbReference type="ARBA" id="ARBA00004651"/>
    </source>
</evidence>
<name>A0A1T5CIX4_9BACT</name>
<evidence type="ECO:0000256" key="2">
    <source>
        <dbReference type="ARBA" id="ARBA00022475"/>
    </source>
</evidence>
<keyword evidence="11" id="KW-1185">Reference proteome</keyword>
<dbReference type="Pfam" id="PF12821">
    <property type="entry name" value="ThrE_2"/>
    <property type="match status" value="1"/>
</dbReference>
<feature type="transmembrane region" description="Helical" evidence="8">
    <location>
        <begin position="130"/>
        <end position="151"/>
    </location>
</feature>
<keyword evidence="5 8" id="KW-1133">Transmembrane helix</keyword>
<dbReference type="PANTHER" id="PTHR34390">
    <property type="entry name" value="UPF0442 PROTEIN YJJB-RELATED"/>
    <property type="match status" value="1"/>
</dbReference>
<evidence type="ECO:0000256" key="5">
    <source>
        <dbReference type="ARBA" id="ARBA00022989"/>
    </source>
</evidence>
<keyword evidence="4 8" id="KW-0812">Transmembrane</keyword>
<sequence>MILTDILIDGFFAAVAGIGFGAISDPSLRSFPYIALLAAAGHACRYCLMTLVDINIASASFVGALVIGLGSIWLGKRIHSPMTVLSIPALLPMVPGKFAYNMVFAQLMFLQNMDNPLDRAKYMEMFFSNTMVTCTVIFLLAVGTTLPMFLFPNRAYSLTRHKKQL</sequence>
<evidence type="ECO:0000256" key="4">
    <source>
        <dbReference type="ARBA" id="ARBA00022692"/>
    </source>
</evidence>
<feature type="transmembrane region" description="Helical" evidence="8">
    <location>
        <begin position="54"/>
        <end position="75"/>
    </location>
</feature>
<evidence type="ECO:0000256" key="8">
    <source>
        <dbReference type="SAM" id="Phobius"/>
    </source>
</evidence>
<reference evidence="11" key="1">
    <citation type="submission" date="2017-02" db="EMBL/GenBank/DDBJ databases">
        <authorList>
            <person name="Varghese N."/>
            <person name="Submissions S."/>
        </authorList>
    </citation>
    <scope>NUCLEOTIDE SEQUENCE [LARGE SCALE GENOMIC DNA]</scope>
    <source>
        <strain evidence="11">DSM 24967</strain>
    </source>
</reference>
<evidence type="ECO:0000256" key="6">
    <source>
        <dbReference type="ARBA" id="ARBA00023136"/>
    </source>
</evidence>
<dbReference type="AlphaFoldDB" id="A0A1T5CIX4"/>
<protein>
    <submittedName>
        <fullName evidence="10">Threonine/Serine exporter, ThrE</fullName>
    </submittedName>
</protein>
<dbReference type="EMBL" id="FUYQ01000012">
    <property type="protein sequence ID" value="SKB59296.1"/>
    <property type="molecule type" value="Genomic_DNA"/>
</dbReference>
<dbReference type="GO" id="GO:0005886">
    <property type="term" value="C:plasma membrane"/>
    <property type="evidence" value="ECO:0007669"/>
    <property type="project" value="UniProtKB-SubCell"/>
</dbReference>
<organism evidence="10 11">
    <name type="scientific">Parabacteroides chartae</name>
    <dbReference type="NCBI Taxonomy" id="1037355"/>
    <lineage>
        <taxon>Bacteria</taxon>
        <taxon>Pseudomonadati</taxon>
        <taxon>Bacteroidota</taxon>
        <taxon>Bacteroidia</taxon>
        <taxon>Bacteroidales</taxon>
        <taxon>Tannerellaceae</taxon>
        <taxon>Parabacteroides</taxon>
    </lineage>
</organism>
<dbReference type="InterPro" id="IPR024528">
    <property type="entry name" value="ThrE_2"/>
</dbReference>